<keyword evidence="4" id="KW-1185">Reference proteome</keyword>
<feature type="region of interest" description="Disordered" evidence="1">
    <location>
        <begin position="53"/>
        <end position="75"/>
    </location>
</feature>
<gene>
    <name evidence="3" type="primary">RvY_16216-1</name>
    <name evidence="3" type="synonym">RvY_16216.1</name>
    <name evidence="3" type="ORF">RvY_16216</name>
</gene>
<reference evidence="3 4" key="1">
    <citation type="journal article" date="2016" name="Nat. Commun.">
        <title>Extremotolerant tardigrade genome and improved radiotolerance of human cultured cells by tardigrade-unique protein.</title>
        <authorList>
            <person name="Hashimoto T."/>
            <person name="Horikawa D.D."/>
            <person name="Saito Y."/>
            <person name="Kuwahara H."/>
            <person name="Kozuka-Hata H."/>
            <person name="Shin-I T."/>
            <person name="Minakuchi Y."/>
            <person name="Ohishi K."/>
            <person name="Motoyama A."/>
            <person name="Aizu T."/>
            <person name="Enomoto A."/>
            <person name="Kondo K."/>
            <person name="Tanaka S."/>
            <person name="Hara Y."/>
            <person name="Koshikawa S."/>
            <person name="Sagara H."/>
            <person name="Miura T."/>
            <person name="Yokobori S."/>
            <person name="Miyagawa K."/>
            <person name="Suzuki Y."/>
            <person name="Kubo T."/>
            <person name="Oyama M."/>
            <person name="Kohara Y."/>
            <person name="Fujiyama A."/>
            <person name="Arakawa K."/>
            <person name="Katayama T."/>
            <person name="Toyoda A."/>
            <person name="Kunieda T."/>
        </authorList>
    </citation>
    <scope>NUCLEOTIDE SEQUENCE [LARGE SCALE GENOMIC DNA]</scope>
    <source>
        <strain evidence="3 4">YOKOZUNA-1</strain>
    </source>
</reference>
<evidence type="ECO:0000313" key="4">
    <source>
        <dbReference type="Proteomes" id="UP000186922"/>
    </source>
</evidence>
<dbReference type="AlphaFoldDB" id="A0A1D1VXN1"/>
<feature type="region of interest" description="Disordered" evidence="1">
    <location>
        <begin position="124"/>
        <end position="245"/>
    </location>
</feature>
<dbReference type="Proteomes" id="UP000186922">
    <property type="component" value="Unassembled WGS sequence"/>
</dbReference>
<dbReference type="EMBL" id="BDGG01000013">
    <property type="protein sequence ID" value="GAV06190.1"/>
    <property type="molecule type" value="Genomic_DNA"/>
</dbReference>
<evidence type="ECO:0000313" key="3">
    <source>
        <dbReference type="EMBL" id="GAV06190.1"/>
    </source>
</evidence>
<feature type="transmembrane region" description="Helical" evidence="2">
    <location>
        <begin position="12"/>
        <end position="34"/>
    </location>
</feature>
<proteinExistence type="predicted"/>
<keyword evidence="2" id="KW-0812">Transmembrane</keyword>
<feature type="compositionally biased region" description="Basic and acidic residues" evidence="1">
    <location>
        <begin position="156"/>
        <end position="171"/>
    </location>
</feature>
<evidence type="ECO:0008006" key="5">
    <source>
        <dbReference type="Google" id="ProtNLM"/>
    </source>
</evidence>
<comment type="caution">
    <text evidence="3">The sequence shown here is derived from an EMBL/GenBank/DDBJ whole genome shotgun (WGS) entry which is preliminary data.</text>
</comment>
<keyword evidence="2" id="KW-0472">Membrane</keyword>
<feature type="compositionally biased region" description="Polar residues" evidence="1">
    <location>
        <begin position="236"/>
        <end position="245"/>
    </location>
</feature>
<feature type="compositionally biased region" description="Basic and acidic residues" evidence="1">
    <location>
        <begin position="225"/>
        <end position="235"/>
    </location>
</feature>
<organism evidence="3 4">
    <name type="scientific">Ramazzottius varieornatus</name>
    <name type="common">Water bear</name>
    <name type="synonym">Tardigrade</name>
    <dbReference type="NCBI Taxonomy" id="947166"/>
    <lineage>
        <taxon>Eukaryota</taxon>
        <taxon>Metazoa</taxon>
        <taxon>Ecdysozoa</taxon>
        <taxon>Tardigrada</taxon>
        <taxon>Eutardigrada</taxon>
        <taxon>Parachela</taxon>
        <taxon>Hypsibioidea</taxon>
        <taxon>Ramazzottiidae</taxon>
        <taxon>Ramazzottius</taxon>
    </lineage>
</organism>
<feature type="compositionally biased region" description="Polar residues" evidence="1">
    <location>
        <begin position="53"/>
        <end position="71"/>
    </location>
</feature>
<accession>A0A1D1VXN1</accession>
<keyword evidence="2" id="KW-1133">Transmembrane helix</keyword>
<name>A0A1D1VXN1_RAMVA</name>
<feature type="compositionally biased region" description="Basic and acidic residues" evidence="1">
    <location>
        <begin position="178"/>
        <end position="193"/>
    </location>
</feature>
<evidence type="ECO:0000256" key="2">
    <source>
        <dbReference type="SAM" id="Phobius"/>
    </source>
</evidence>
<sequence>MGESTMLEPEVIWSICGVVVFIFMCAAALMCFFLERKRQKRHDQLLENLTQATHPQFTTPKSPWATDTSGESLAAPTSAFHPRLSLVPNAQDRRISAVGPHIPGSHIPMMVSHGVPTAAGNVYLHGPSMASTRGRMSGPRPNPLRSPETIQHRSHMASERRASDERPERTGHQYQQHRTTDERQHDVHGHRTSVEAASRAHAHQMQRSSADRQHHRFSVDNQNRVIHELPNDRTKFVSSDTASDS</sequence>
<protein>
    <recommendedName>
        <fullName evidence="5">Transmembrane protein</fullName>
    </recommendedName>
</protein>
<evidence type="ECO:0000256" key="1">
    <source>
        <dbReference type="SAM" id="MobiDB-lite"/>
    </source>
</evidence>